<proteinExistence type="predicted"/>
<protein>
    <recommendedName>
        <fullName evidence="1">TniQ domain-containing protein</fullName>
    </recommendedName>
</protein>
<evidence type="ECO:0000259" key="1">
    <source>
        <dbReference type="Pfam" id="PF06527"/>
    </source>
</evidence>
<dbReference type="Proteomes" id="UP000621455">
    <property type="component" value="Unassembled WGS sequence"/>
</dbReference>
<dbReference type="RefSeq" id="WP_167090110.1">
    <property type="nucleotide sequence ID" value="NZ_WHJG01000030.1"/>
</dbReference>
<dbReference type="InterPro" id="IPR009492">
    <property type="entry name" value="TniQ"/>
</dbReference>
<feature type="domain" description="TniQ" evidence="1">
    <location>
        <begin position="14"/>
        <end position="165"/>
    </location>
</feature>
<accession>A0ABX0NJT7</accession>
<evidence type="ECO:0000313" key="3">
    <source>
        <dbReference type="Proteomes" id="UP000621455"/>
    </source>
</evidence>
<gene>
    <name evidence="2" type="ORF">F2P44_23755</name>
</gene>
<dbReference type="EMBL" id="WHJG01000030">
    <property type="protein sequence ID" value="NHZ82270.1"/>
    <property type="molecule type" value="Genomic_DNA"/>
</dbReference>
<comment type="caution">
    <text evidence="2">The sequence shown here is derived from an EMBL/GenBank/DDBJ whole genome shotgun (WGS) entry which is preliminary data.</text>
</comment>
<dbReference type="Pfam" id="PF06527">
    <property type="entry name" value="TniQ"/>
    <property type="match status" value="1"/>
</dbReference>
<organism evidence="2 3">
    <name type="scientific">Massilia frigida</name>
    <dbReference type="NCBI Taxonomy" id="2609281"/>
    <lineage>
        <taxon>Bacteria</taxon>
        <taxon>Pseudomonadati</taxon>
        <taxon>Pseudomonadota</taxon>
        <taxon>Betaproteobacteria</taxon>
        <taxon>Burkholderiales</taxon>
        <taxon>Oxalobacteraceae</taxon>
        <taxon>Telluria group</taxon>
        <taxon>Massilia</taxon>
    </lineage>
</organism>
<evidence type="ECO:0000313" key="2">
    <source>
        <dbReference type="EMBL" id="NHZ82270.1"/>
    </source>
</evidence>
<sequence length="596" mass="66211">MFATASARKDDFLPYFPAGFPDETIGSRVSRYHILRGQPTMHATYKQLFDRVPFSLGGMVQRHLENLASRLPGSSAQNLIALQNDSTLQPLYLRFCGDGPHPGNAERDRTGGQVVLPRRMSGDSRLTHMCPQCLAEDENEHGWAYLHRSHQIPGVTTCWKHETKLLDRCPSCNCPFAHPSQLILSAWLGCACGVSIAVHEHSSPELSSIREKEFARFTRQLLIAGPVQLTTSQLITMYKQRAAECGYAWGGGRVNRKALFEKIEEFFGPVLLAKMDPAYGKGKTSGWFHVLSPSACTETPLNRHLIVSYFLFRDAEVFLTHAVAAAARLPTDDAAAGAGVTLETVDGSTEENRRSAELLDELLRIAQRSDYDTEQLWRYQFSSMTRLVKLLPDACHVLDMQIRRAAAKKKRDAAGALKILERLTQHDAKWAAAISSIAHNVYSEDSRPVKVTMKRLIKAAGVPGVSWPTQSKYPLANLAVNAKAESTWHFYARRLLWTLQSLHPDTPVHLVIIHASLEVYKARAVLALFPDVARGAGPSIKVIMAILSSRSISTNWEGPCPEQEFYKAGRAYRLRTSRRGPIGGRAGAPHLSPERS</sequence>
<keyword evidence="3" id="KW-1185">Reference proteome</keyword>
<name>A0ABX0NJT7_9BURK</name>
<reference evidence="2 3" key="1">
    <citation type="submission" date="2019-10" db="EMBL/GenBank/DDBJ databases">
        <title>Taxonomy of Antarctic Massilia spp.: description of Massilia rubra sp. nov., Massilia aquatica sp. nov., Massilia mucilaginosa sp. nov., Massilia frigida sp. nov. isolated from streams, lakes and regoliths.</title>
        <authorList>
            <person name="Holochova P."/>
            <person name="Sedlacek I."/>
            <person name="Kralova S."/>
            <person name="Maslanova I."/>
            <person name="Busse H.-J."/>
            <person name="Stankova E."/>
            <person name="Vrbovska V."/>
            <person name="Kovarovic V."/>
            <person name="Bartak M."/>
            <person name="Svec P."/>
            <person name="Pantucek R."/>
        </authorList>
    </citation>
    <scope>NUCLEOTIDE SEQUENCE [LARGE SCALE GENOMIC DNA]</scope>
    <source>
        <strain evidence="2 3">CCM 8695</strain>
    </source>
</reference>